<sequence>MFSLCIPTIDRFENFLSRYLPKYLANEYIDEIIITDENGNDIEKIKTCFPEDNKLILVKNESRLGPFLNKIKACSLAKNEWIVLMDSDNFAYKDYFIKAKNYIEKNINNEKNIILAPSFARPNFNYYHLSGSILKKGCFNDTIKSQSLILMNTGNYVINKYLIDNLELSNETENIPKSSACDVIYFNTLLFEQLDLNMHIVEGLEYDHIVHDGSVYLQTCSIYSDFNNLVYSRYNNLM</sequence>
<accession>A0A6C0DJ31</accession>
<dbReference type="Pfam" id="PF00535">
    <property type="entry name" value="Glycos_transf_2"/>
    <property type="match status" value="1"/>
</dbReference>
<organism evidence="2">
    <name type="scientific">viral metagenome</name>
    <dbReference type="NCBI Taxonomy" id="1070528"/>
    <lineage>
        <taxon>unclassified sequences</taxon>
        <taxon>metagenomes</taxon>
        <taxon>organismal metagenomes</taxon>
    </lineage>
</organism>
<reference evidence="2" key="1">
    <citation type="journal article" date="2020" name="Nature">
        <title>Giant virus diversity and host interactions through global metagenomics.</title>
        <authorList>
            <person name="Schulz F."/>
            <person name="Roux S."/>
            <person name="Paez-Espino D."/>
            <person name="Jungbluth S."/>
            <person name="Walsh D.A."/>
            <person name="Denef V.J."/>
            <person name="McMahon K.D."/>
            <person name="Konstantinidis K.T."/>
            <person name="Eloe-Fadrosh E.A."/>
            <person name="Kyrpides N.C."/>
            <person name="Woyke T."/>
        </authorList>
    </citation>
    <scope>NUCLEOTIDE SEQUENCE</scope>
    <source>
        <strain evidence="2">GVMAG-M-3300023174-182</strain>
    </source>
</reference>
<dbReference type="Gene3D" id="3.90.550.10">
    <property type="entry name" value="Spore Coat Polysaccharide Biosynthesis Protein SpsA, Chain A"/>
    <property type="match status" value="1"/>
</dbReference>
<evidence type="ECO:0000313" key="2">
    <source>
        <dbReference type="EMBL" id="QHT16250.1"/>
    </source>
</evidence>
<dbReference type="InterPro" id="IPR029044">
    <property type="entry name" value="Nucleotide-diphossugar_trans"/>
</dbReference>
<proteinExistence type="predicted"/>
<protein>
    <recommendedName>
        <fullName evidence="1">Glycosyltransferase 2-like domain-containing protein</fullName>
    </recommendedName>
</protein>
<name>A0A6C0DJ31_9ZZZZ</name>
<dbReference type="SUPFAM" id="SSF53448">
    <property type="entry name" value="Nucleotide-diphospho-sugar transferases"/>
    <property type="match status" value="1"/>
</dbReference>
<dbReference type="EMBL" id="MN739618">
    <property type="protein sequence ID" value="QHT16250.1"/>
    <property type="molecule type" value="Genomic_DNA"/>
</dbReference>
<evidence type="ECO:0000259" key="1">
    <source>
        <dbReference type="Pfam" id="PF00535"/>
    </source>
</evidence>
<feature type="domain" description="Glycosyltransferase 2-like" evidence="1">
    <location>
        <begin position="3"/>
        <end position="106"/>
    </location>
</feature>
<dbReference type="CDD" id="cd00761">
    <property type="entry name" value="Glyco_tranf_GTA_type"/>
    <property type="match status" value="1"/>
</dbReference>
<dbReference type="InterPro" id="IPR001173">
    <property type="entry name" value="Glyco_trans_2-like"/>
</dbReference>
<dbReference type="AlphaFoldDB" id="A0A6C0DJ31"/>